<evidence type="ECO:0000313" key="5">
    <source>
        <dbReference type="EMBL" id="VEI03174.1"/>
    </source>
</evidence>
<dbReference type="OrthoDB" id="3568330at2"/>
<dbReference type="GO" id="GO:0005737">
    <property type="term" value="C:cytoplasm"/>
    <property type="evidence" value="ECO:0007669"/>
    <property type="project" value="TreeGrafter"/>
</dbReference>
<dbReference type="GO" id="GO:0071949">
    <property type="term" value="F:FAD binding"/>
    <property type="evidence" value="ECO:0007669"/>
    <property type="project" value="TreeGrafter"/>
</dbReference>
<dbReference type="InterPro" id="IPR050446">
    <property type="entry name" value="FAD-oxidoreductase/Apoptosis"/>
</dbReference>
<feature type="domain" description="FAD/NAD(P)-binding" evidence="4">
    <location>
        <begin position="4"/>
        <end position="304"/>
    </location>
</feature>
<dbReference type="GO" id="GO:0016174">
    <property type="term" value="F:NAD(P)H oxidase H2O2-forming activity"/>
    <property type="evidence" value="ECO:0007669"/>
    <property type="project" value="TreeGrafter"/>
</dbReference>
<dbReference type="SUPFAM" id="SSF51905">
    <property type="entry name" value="FAD/NAD(P)-binding domain"/>
    <property type="match status" value="1"/>
</dbReference>
<accession>A0A3S5EV71</accession>
<evidence type="ECO:0000256" key="2">
    <source>
        <dbReference type="ARBA" id="ARBA00022827"/>
    </source>
</evidence>
<evidence type="ECO:0000313" key="6">
    <source>
        <dbReference type="Proteomes" id="UP000277858"/>
    </source>
</evidence>
<keyword evidence="6" id="KW-1185">Reference proteome</keyword>
<gene>
    <name evidence="5" type="primary">camA</name>
    <name evidence="5" type="ORF">NCTC13652_01373</name>
</gene>
<dbReference type="EMBL" id="LR134473">
    <property type="protein sequence ID" value="VEI03174.1"/>
    <property type="molecule type" value="Genomic_DNA"/>
</dbReference>
<dbReference type="AlphaFoldDB" id="A0A3S5EV71"/>
<evidence type="ECO:0000256" key="1">
    <source>
        <dbReference type="ARBA" id="ARBA00022630"/>
    </source>
</evidence>
<reference evidence="5 6" key="1">
    <citation type="submission" date="2018-12" db="EMBL/GenBank/DDBJ databases">
        <authorList>
            <consortium name="Pathogen Informatics"/>
        </authorList>
    </citation>
    <scope>NUCLEOTIDE SEQUENCE [LARGE SCALE GENOMIC DNA]</scope>
    <source>
        <strain evidence="5 6">NCTC13652</strain>
    </source>
</reference>
<dbReference type="InterPro" id="IPR016156">
    <property type="entry name" value="FAD/NAD-linked_Rdtase_dimer_sf"/>
</dbReference>
<dbReference type="EC" id="1.18.1.-" evidence="5"/>
<keyword evidence="3 5" id="KW-0560">Oxidoreductase</keyword>
<dbReference type="GO" id="GO:0012501">
    <property type="term" value="P:programmed cell death"/>
    <property type="evidence" value="ECO:0007669"/>
    <property type="project" value="TreeGrafter"/>
</dbReference>
<evidence type="ECO:0000256" key="3">
    <source>
        <dbReference type="ARBA" id="ARBA00023002"/>
    </source>
</evidence>
<name>A0A3S5EV71_9ACTN</name>
<dbReference type="PANTHER" id="PTHR43557:SF4">
    <property type="entry name" value="APOPTOSIS-INDUCING FACTOR 1, MITOCHONDRIAL"/>
    <property type="match status" value="1"/>
</dbReference>
<protein>
    <submittedName>
        <fullName evidence="5">Putidaredoxin reductase</fullName>
        <ecNumber evidence="5">1.18.1.-</ecNumber>
    </submittedName>
</protein>
<dbReference type="Proteomes" id="UP000277858">
    <property type="component" value="Chromosome"/>
</dbReference>
<dbReference type="InterPro" id="IPR023753">
    <property type="entry name" value="FAD/NAD-binding_dom"/>
</dbReference>
<evidence type="ECO:0000259" key="4">
    <source>
        <dbReference type="Pfam" id="PF07992"/>
    </source>
</evidence>
<proteinExistence type="predicted"/>
<dbReference type="STRING" id="1122997.GCA_000425285_02686"/>
<dbReference type="Gene3D" id="3.50.50.60">
    <property type="entry name" value="FAD/NAD(P)-binding domain"/>
    <property type="match status" value="2"/>
</dbReference>
<dbReference type="Pfam" id="PF07992">
    <property type="entry name" value="Pyr_redox_2"/>
    <property type="match status" value="1"/>
</dbReference>
<dbReference type="RefSeq" id="WP_028703910.1">
    <property type="nucleotide sequence ID" value="NZ_LR134473.1"/>
</dbReference>
<dbReference type="PRINTS" id="PR00469">
    <property type="entry name" value="PNDRDTASEII"/>
</dbReference>
<dbReference type="SUPFAM" id="SSF55424">
    <property type="entry name" value="FAD/NAD-linked reductases, dimerisation (C-terminal) domain"/>
    <property type="match status" value="1"/>
</dbReference>
<sequence length="400" mass="43376">MRHYDYLIVGGGMAADAAARGIRELDVAGALGILSADIDPPYARPALSKRLWTDVHFPWHRALLDTQQATGADLQLQTRVTRILRTDQQIVTAAGETIGYQRLLLATGLVPRTLPDAESGTVIYYRSAEDYRRLMSLSLYRDSFLVIGGGYIGAELAAALVGHGRRVTLVLPGQMLGDTMFPADICQEYHQEFADAGVRLITGHRVRQVRRSGPCEDGLQVGVTAVLDDGREITADAAVAGLGAVPDLDMAREAGLSVDDGIIVDAHLRTSDPSIWAAGDIARYRDAVLGPTRVEHVDNAQTMGRAAGRAMAGDPEPYDYTPYIYSRVLGIDWQAIGKLDPSLETLTTTMRDGGRVVAYIRDGRTVGVLLWQIADGLDAARSLLTRRIESPADLESAVRR</sequence>
<dbReference type="PANTHER" id="PTHR43557">
    <property type="entry name" value="APOPTOSIS-INDUCING FACTOR 1"/>
    <property type="match status" value="1"/>
</dbReference>
<dbReference type="Gene3D" id="3.30.390.30">
    <property type="match status" value="1"/>
</dbReference>
<keyword evidence="2" id="KW-0274">FAD</keyword>
<keyword evidence="1" id="KW-0285">Flavoprotein</keyword>
<dbReference type="InterPro" id="IPR036188">
    <property type="entry name" value="FAD/NAD-bd_sf"/>
</dbReference>
<dbReference type="GO" id="GO:0033108">
    <property type="term" value="P:mitochondrial respiratory chain complex assembly"/>
    <property type="evidence" value="ECO:0007669"/>
    <property type="project" value="TreeGrafter"/>
</dbReference>
<organism evidence="5 6">
    <name type="scientific">Acidipropionibacterium jensenii</name>
    <dbReference type="NCBI Taxonomy" id="1749"/>
    <lineage>
        <taxon>Bacteria</taxon>
        <taxon>Bacillati</taxon>
        <taxon>Actinomycetota</taxon>
        <taxon>Actinomycetes</taxon>
        <taxon>Propionibacteriales</taxon>
        <taxon>Propionibacteriaceae</taxon>
        <taxon>Acidipropionibacterium</taxon>
    </lineage>
</organism>
<dbReference type="PRINTS" id="PR00368">
    <property type="entry name" value="FADPNR"/>
</dbReference>